<dbReference type="InterPro" id="IPR014756">
    <property type="entry name" value="Ig_E-set"/>
</dbReference>
<dbReference type="EC" id="3.2.1.41" evidence="4"/>
<dbReference type="InterPro" id="IPR006047">
    <property type="entry name" value="GH13_cat_dom"/>
</dbReference>
<keyword evidence="2" id="KW-0119">Carbohydrate metabolism</keyword>
<reference evidence="4" key="1">
    <citation type="submission" date="2020-10" db="EMBL/GenBank/DDBJ databases">
        <authorList>
            <person name="Gilroy R."/>
        </authorList>
    </citation>
    <scope>NUCLEOTIDE SEQUENCE</scope>
    <source>
        <strain evidence="4">ChiGjej1B1-1684</strain>
    </source>
</reference>
<evidence type="ECO:0000313" key="5">
    <source>
        <dbReference type="Proteomes" id="UP000824118"/>
    </source>
</evidence>
<dbReference type="CDD" id="cd02860">
    <property type="entry name" value="E_set_Pullulanase"/>
    <property type="match status" value="1"/>
</dbReference>
<evidence type="ECO:0000259" key="3">
    <source>
        <dbReference type="SMART" id="SM00642"/>
    </source>
</evidence>
<dbReference type="Gene3D" id="2.60.40.10">
    <property type="entry name" value="Immunoglobulins"/>
    <property type="match status" value="1"/>
</dbReference>
<keyword evidence="4" id="KW-0378">Hydrolase</keyword>
<dbReference type="Proteomes" id="UP000824118">
    <property type="component" value="Unassembled WGS sequence"/>
</dbReference>
<dbReference type="GO" id="GO:0051060">
    <property type="term" value="F:pullulanase activity"/>
    <property type="evidence" value="ECO:0007669"/>
    <property type="project" value="UniProtKB-EC"/>
</dbReference>
<dbReference type="InterPro" id="IPR017853">
    <property type="entry name" value="GH"/>
</dbReference>
<keyword evidence="2" id="KW-0136">Cellulose degradation</keyword>
<dbReference type="Pfam" id="PF00128">
    <property type="entry name" value="Alpha-amylase"/>
    <property type="match status" value="1"/>
</dbReference>
<dbReference type="CDD" id="cd11341">
    <property type="entry name" value="AmyAc_Pullulanase_LD-like"/>
    <property type="match status" value="1"/>
</dbReference>
<proteinExistence type="inferred from homology"/>
<gene>
    <name evidence="4" type="primary">pulA</name>
    <name evidence="4" type="ORF">IAD22_07140</name>
</gene>
<comment type="caution">
    <text evidence="4">The sequence shown here is derived from an EMBL/GenBank/DDBJ whole genome shotgun (WGS) entry which is preliminary data.</text>
</comment>
<feature type="domain" description="Glycosyl hydrolase family 13 catalytic" evidence="3">
    <location>
        <begin position="159"/>
        <end position="562"/>
    </location>
</feature>
<dbReference type="PANTHER" id="PTHR43002">
    <property type="entry name" value="GLYCOGEN DEBRANCHING ENZYME"/>
    <property type="match status" value="1"/>
</dbReference>
<dbReference type="Pfam" id="PF02922">
    <property type="entry name" value="CBM_48"/>
    <property type="match status" value="1"/>
</dbReference>
<organism evidence="4 5">
    <name type="scientific">Candidatus Limousia pullorum</name>
    <dbReference type="NCBI Taxonomy" id="2840860"/>
    <lineage>
        <taxon>Bacteria</taxon>
        <taxon>Bacillati</taxon>
        <taxon>Bacillota</taxon>
        <taxon>Clostridia</taxon>
        <taxon>Eubacteriales</taxon>
        <taxon>Oscillospiraceae</taxon>
        <taxon>Oscillospiraceae incertae sedis</taxon>
        <taxon>Candidatus Limousia</taxon>
    </lineage>
</organism>
<dbReference type="EMBL" id="DVNG01000107">
    <property type="protein sequence ID" value="HIU50771.1"/>
    <property type="molecule type" value="Genomic_DNA"/>
</dbReference>
<reference evidence="4" key="2">
    <citation type="journal article" date="2021" name="PeerJ">
        <title>Extensive microbial diversity within the chicken gut microbiome revealed by metagenomics and culture.</title>
        <authorList>
            <person name="Gilroy R."/>
            <person name="Ravi A."/>
            <person name="Getino M."/>
            <person name="Pursley I."/>
            <person name="Horton D.L."/>
            <person name="Alikhan N.F."/>
            <person name="Baker D."/>
            <person name="Gharbi K."/>
            <person name="Hall N."/>
            <person name="Watson M."/>
            <person name="Adriaenssens E.M."/>
            <person name="Foster-Nyarko E."/>
            <person name="Jarju S."/>
            <person name="Secka A."/>
            <person name="Antonio M."/>
            <person name="Oren A."/>
            <person name="Chaudhuri R.R."/>
            <person name="La Ragione R."/>
            <person name="Hildebrand F."/>
            <person name="Pallen M.J."/>
        </authorList>
    </citation>
    <scope>NUCLEOTIDE SEQUENCE</scope>
    <source>
        <strain evidence="4">ChiGjej1B1-1684</strain>
    </source>
</reference>
<keyword evidence="2" id="KW-0624">Polysaccharide degradation</keyword>
<protein>
    <submittedName>
        <fullName evidence="4">Type I pullulanase</fullName>
        <ecNumber evidence="4">3.2.1.41</ecNumber>
    </submittedName>
</protein>
<evidence type="ECO:0000313" key="4">
    <source>
        <dbReference type="EMBL" id="HIU50771.1"/>
    </source>
</evidence>
<name>A0A9D1LZI2_9FIRM</name>
<dbReference type="InterPro" id="IPR004193">
    <property type="entry name" value="Glyco_hydro_13_N"/>
</dbReference>
<sequence>MQYVKDALLKSKEKNEATWKVLDKFSYDGDDLGAVCSKTETTFKVWAPTAQMVKLRLYSVGSREELPNVSDVISTTEMEHTPENGLWSITVKGNLKNIYYTYLVTVDGRENETADIYAKAAGVNGLRSMVVDLSDTNPHGWNRDSHIFVENPTDAIIWETHVKDFSYAQSSGVSQKNRGKFLAFTEHTTMYGVRGRRETCVDYLKKIGITHVQLMPIYDFATVNEAGGDEYNWGYDPLNYNVPEGSYSSDPFHGEVRIKECKEMIKALHDAGIGVIMDVVFNHTYKSRDSWFNLTVPGYYYRIGKDGKWSNGSGCGNDTASERKMYRKYMVDSVLYWAKEYHIDGFRFDLMGLHDVDTMNEIRKALDSLPNGSKYLMYGEGWKMFTNVDSGIFLANHTNMGYLDSRIGSFNDGIRDSLKGSAFDDRNKGFAQCGVNKGGIIISAEGQCGKYCGWAQAPTQTINFVSCHDNYTLYDKLVSSCIGNRDYKMRYENLIPMVKLCQTLIMTAQGIPFSLGGEEFCRTKYGDKNSYRSAPSVNMVEWENLSNYGDVSDYYAGLIKIRKQFDMLRDPTRATANRLKFFQNLPNYAAGFMISEEDGEFGENKHHKMAVILNGSADNYLDAEIEYSDGSNWVVLADGTNSGVRSLGVVSNNRFMLNRNSAAILIYKSWYDEIMEKQQKGKKH</sequence>
<comment type="similarity">
    <text evidence="1">Belongs to the glycosyl hydrolase 13 family.</text>
</comment>
<keyword evidence="4" id="KW-0326">Glycosidase</keyword>
<evidence type="ECO:0000256" key="1">
    <source>
        <dbReference type="ARBA" id="ARBA00008061"/>
    </source>
</evidence>
<dbReference type="InterPro" id="IPR013783">
    <property type="entry name" value="Ig-like_fold"/>
</dbReference>
<evidence type="ECO:0000256" key="2">
    <source>
        <dbReference type="ARBA" id="ARBA00023001"/>
    </source>
</evidence>
<dbReference type="Gene3D" id="3.20.20.80">
    <property type="entry name" value="Glycosidases"/>
    <property type="match status" value="1"/>
</dbReference>
<dbReference type="SUPFAM" id="SSF81296">
    <property type="entry name" value="E set domains"/>
    <property type="match status" value="1"/>
</dbReference>
<dbReference type="AlphaFoldDB" id="A0A9D1LZI2"/>
<dbReference type="SUPFAM" id="SSF51445">
    <property type="entry name" value="(Trans)glycosidases"/>
    <property type="match status" value="1"/>
</dbReference>
<dbReference type="Gene3D" id="2.60.40.1180">
    <property type="entry name" value="Golgi alpha-mannosidase II"/>
    <property type="match status" value="1"/>
</dbReference>
<accession>A0A9D1LZI2</accession>
<dbReference type="GO" id="GO:0030245">
    <property type="term" value="P:cellulose catabolic process"/>
    <property type="evidence" value="ECO:0007669"/>
    <property type="project" value="UniProtKB-KW"/>
</dbReference>
<dbReference type="NCBIfam" id="TIGR02104">
    <property type="entry name" value="pulA_typeI"/>
    <property type="match status" value="1"/>
</dbReference>
<dbReference type="InterPro" id="IPR011840">
    <property type="entry name" value="PulA_typeI"/>
</dbReference>
<dbReference type="SMART" id="SM00642">
    <property type="entry name" value="Aamy"/>
    <property type="match status" value="1"/>
</dbReference>
<dbReference type="InterPro" id="IPR013780">
    <property type="entry name" value="Glyco_hydro_b"/>
</dbReference>